<sequence>MSNNYKPDPFRDLFDDNELSSLFDDEEEDLATGEDFEEEDPYKCPGCGGKGKYVGLFEIEDPCQDCGGTGTVRPPSSNDDRPRFPKAGS</sequence>
<proteinExistence type="predicted"/>
<dbReference type="InterPro" id="IPR036410">
    <property type="entry name" value="HSP_DnaJ_Cys-rich_dom_sf"/>
</dbReference>
<accession>A0A4Y6PVM8</accession>
<accession>A0A5B8Y6W4</accession>
<name>A0A4Y6PVM8_PERCE</name>
<evidence type="ECO:0000256" key="1">
    <source>
        <dbReference type="SAM" id="MobiDB-lite"/>
    </source>
</evidence>
<dbReference type="SUPFAM" id="SSF57938">
    <property type="entry name" value="DnaJ/Hsp40 cysteine-rich domain"/>
    <property type="match status" value="1"/>
</dbReference>
<dbReference type="RefSeq" id="WP_141198840.1">
    <property type="nucleotide sequence ID" value="NZ_CP041186.1"/>
</dbReference>
<keyword evidence="3" id="KW-1185">Reference proteome</keyword>
<reference evidence="2 3" key="1">
    <citation type="submission" date="2019-06" db="EMBL/GenBank/DDBJ databases">
        <title>Persicimonas caeni gen. nov., sp. nov., a predatory bacterium isolated from solar saltern.</title>
        <authorList>
            <person name="Wang S."/>
        </authorList>
    </citation>
    <scope>NUCLEOTIDE SEQUENCE [LARGE SCALE GENOMIC DNA]</scope>
    <source>
        <strain evidence="2 3">YN101</strain>
    </source>
</reference>
<dbReference type="Proteomes" id="UP000315995">
    <property type="component" value="Chromosome"/>
</dbReference>
<feature type="region of interest" description="Disordered" evidence="1">
    <location>
        <begin position="65"/>
        <end position="89"/>
    </location>
</feature>
<dbReference type="Gene3D" id="6.20.20.10">
    <property type="match status" value="1"/>
</dbReference>
<organism evidence="2 3">
    <name type="scientific">Persicimonas caeni</name>
    <dbReference type="NCBI Taxonomy" id="2292766"/>
    <lineage>
        <taxon>Bacteria</taxon>
        <taxon>Deltaproteobacteria</taxon>
        <taxon>Bradymonadales</taxon>
        <taxon>Bradymonadaceae</taxon>
        <taxon>Persicimonas</taxon>
    </lineage>
</organism>
<dbReference type="EMBL" id="CP041186">
    <property type="protein sequence ID" value="QDG52368.1"/>
    <property type="molecule type" value="Genomic_DNA"/>
</dbReference>
<evidence type="ECO:0000313" key="3">
    <source>
        <dbReference type="Proteomes" id="UP000315995"/>
    </source>
</evidence>
<evidence type="ECO:0000313" key="2">
    <source>
        <dbReference type="EMBL" id="QDG52368.1"/>
    </source>
</evidence>
<protein>
    <submittedName>
        <fullName evidence="2">Uncharacterized protein</fullName>
    </submittedName>
</protein>
<gene>
    <name evidence="2" type="ORF">FIV42_16955</name>
</gene>
<dbReference type="AlphaFoldDB" id="A0A4Y6PVM8"/>